<dbReference type="SUPFAM" id="SSF51905">
    <property type="entry name" value="FAD/NAD(P)-binding domain"/>
    <property type="match status" value="2"/>
</dbReference>
<evidence type="ECO:0000256" key="1">
    <source>
        <dbReference type="ARBA" id="ARBA00023002"/>
    </source>
</evidence>
<dbReference type="GO" id="GO:0004497">
    <property type="term" value="F:monooxygenase activity"/>
    <property type="evidence" value="ECO:0007669"/>
    <property type="project" value="TreeGrafter"/>
</dbReference>
<sequence>MGKPQRTAAVKFDDIPGKLPDGKVPEDTNRTTIAQSAADKLNDLQSDCLHEDAIWRDLLSFTGTYRTFYSRKTVFATLQRLSKEKRRSQFKPKGSEPRIGSTVDGTSWLDIDVTYSTDENGIVGECEGTVSVVYGADGEWRIWMLRTWLESFEGHGHPDLLEPVSAVSNGASDKSASTYTNGTSNGRATDEDGSTTDYDAIVVGGGQAGLSTAGRLKALGLKYLLLERRPEIGDVWKTRYESLRWHTSKHYGSLPFGHTYPEEDDYLLPAKRIAAGHRAWAEKYGINLQTSTAVDSASWDESKKIWTVSASSPEGKQTFTTRHLVLSIGTGHLTPVLPDWATPEKVAATAFHGTVVHGSNYKTCAPWTGKHGIVVGTANTGHDVAEDMANAHMTPTMIQRGATFVFPAEWLHRAEDLHYHPALDPARADRESFTYPNKIMREIINRAVWTGVKHNPDRFDALERVGFRVDRYGDIYDNLYVRFGGHYVDIGGSAWIAKGEIKVNTKSVRSLTEKGLVFEDGSELPADLIVLCTDFDHDFRHDAAKIVGHDIADQMDDFWNVDAEGEVRGHAKFAGHPNLYYHGGDIRMGRFFSRFVALQIQADVLGKPLRRYTD</sequence>
<dbReference type="Gene3D" id="3.50.50.60">
    <property type="entry name" value="FAD/NAD(P)-binding domain"/>
    <property type="match status" value="2"/>
</dbReference>
<feature type="region of interest" description="Disordered" evidence="2">
    <location>
        <begin position="171"/>
        <end position="194"/>
    </location>
</feature>
<keyword evidence="1" id="KW-0560">Oxidoreductase</keyword>
<feature type="compositionally biased region" description="Basic and acidic residues" evidence="2">
    <location>
        <begin position="11"/>
        <end position="28"/>
    </location>
</feature>
<dbReference type="OrthoDB" id="74360at2759"/>
<dbReference type="Proteomes" id="UP000309340">
    <property type="component" value="Unassembled WGS sequence"/>
</dbReference>
<dbReference type="Pfam" id="PF13738">
    <property type="entry name" value="Pyr_redox_3"/>
    <property type="match status" value="1"/>
</dbReference>
<reference evidence="3 4" key="1">
    <citation type="submission" date="2017-03" db="EMBL/GenBank/DDBJ databases">
        <title>Genomes of endolithic fungi from Antarctica.</title>
        <authorList>
            <person name="Coleine C."/>
            <person name="Masonjones S."/>
            <person name="Stajich J.E."/>
        </authorList>
    </citation>
    <scope>NUCLEOTIDE SEQUENCE [LARGE SCALE GENOMIC DNA]</scope>
    <source>
        <strain evidence="3 4">CCFEE 5184</strain>
    </source>
</reference>
<evidence type="ECO:0000256" key="2">
    <source>
        <dbReference type="SAM" id="MobiDB-lite"/>
    </source>
</evidence>
<proteinExistence type="predicted"/>
<feature type="compositionally biased region" description="Polar residues" evidence="2">
    <location>
        <begin position="171"/>
        <end position="187"/>
    </location>
</feature>
<evidence type="ECO:0000313" key="3">
    <source>
        <dbReference type="EMBL" id="TKA74136.1"/>
    </source>
</evidence>
<dbReference type="AlphaFoldDB" id="A0A4U0XDZ3"/>
<feature type="region of interest" description="Disordered" evidence="2">
    <location>
        <begin position="1"/>
        <end position="28"/>
    </location>
</feature>
<dbReference type="GO" id="GO:0050660">
    <property type="term" value="F:flavin adenine dinucleotide binding"/>
    <property type="evidence" value="ECO:0007669"/>
    <property type="project" value="TreeGrafter"/>
</dbReference>
<gene>
    <name evidence="3" type="ORF">B0A55_06835</name>
</gene>
<comment type="caution">
    <text evidence="3">The sequence shown here is derived from an EMBL/GenBank/DDBJ whole genome shotgun (WGS) entry which is preliminary data.</text>
</comment>
<dbReference type="EMBL" id="NAJQ01000237">
    <property type="protein sequence ID" value="TKA74136.1"/>
    <property type="molecule type" value="Genomic_DNA"/>
</dbReference>
<evidence type="ECO:0008006" key="5">
    <source>
        <dbReference type="Google" id="ProtNLM"/>
    </source>
</evidence>
<dbReference type="PANTHER" id="PTHR43539">
    <property type="entry name" value="FLAVIN-BINDING MONOOXYGENASE-LIKE PROTEIN (AFU_ORTHOLOGUE AFUA_4G09220)"/>
    <property type="match status" value="1"/>
</dbReference>
<dbReference type="InterPro" id="IPR050982">
    <property type="entry name" value="Auxin_biosynth/cation_transpt"/>
</dbReference>
<name>A0A4U0XDZ3_9PEZI</name>
<evidence type="ECO:0000313" key="4">
    <source>
        <dbReference type="Proteomes" id="UP000309340"/>
    </source>
</evidence>
<organism evidence="3 4">
    <name type="scientific">Friedmanniomyces simplex</name>
    <dbReference type="NCBI Taxonomy" id="329884"/>
    <lineage>
        <taxon>Eukaryota</taxon>
        <taxon>Fungi</taxon>
        <taxon>Dikarya</taxon>
        <taxon>Ascomycota</taxon>
        <taxon>Pezizomycotina</taxon>
        <taxon>Dothideomycetes</taxon>
        <taxon>Dothideomycetidae</taxon>
        <taxon>Mycosphaerellales</taxon>
        <taxon>Teratosphaeriaceae</taxon>
        <taxon>Friedmanniomyces</taxon>
    </lineage>
</organism>
<dbReference type="InterPro" id="IPR036188">
    <property type="entry name" value="FAD/NAD-bd_sf"/>
</dbReference>
<protein>
    <recommendedName>
        <fullName evidence="5">FAD/NAD(P)-binding domain-containing protein</fullName>
    </recommendedName>
</protein>
<dbReference type="PANTHER" id="PTHR43539:SF68">
    <property type="entry name" value="FLAVIN-BINDING MONOOXYGENASE-LIKE PROTEIN (AFU_ORTHOLOGUE AFUA_4G09220)"/>
    <property type="match status" value="1"/>
</dbReference>
<accession>A0A4U0XDZ3</accession>
<keyword evidence="4" id="KW-1185">Reference proteome</keyword>